<evidence type="ECO:0000259" key="2">
    <source>
        <dbReference type="Pfam" id="PF13439"/>
    </source>
</evidence>
<dbReference type="InterPro" id="IPR050194">
    <property type="entry name" value="Glycosyltransferase_grp1"/>
</dbReference>
<dbReference type="Gene3D" id="3.40.50.2000">
    <property type="entry name" value="Glycogen Phosphorylase B"/>
    <property type="match status" value="2"/>
</dbReference>
<comment type="caution">
    <text evidence="3">The sequence shown here is derived from an EMBL/GenBank/DDBJ whole genome shotgun (WGS) entry which is preliminary data.</text>
</comment>
<dbReference type="EMBL" id="MGGP01000028">
    <property type="protein sequence ID" value="OGM31322.1"/>
    <property type="molecule type" value="Genomic_DNA"/>
</dbReference>
<dbReference type="Proteomes" id="UP000178870">
    <property type="component" value="Unassembled WGS sequence"/>
</dbReference>
<dbReference type="InterPro" id="IPR001296">
    <property type="entry name" value="Glyco_trans_1"/>
</dbReference>
<evidence type="ECO:0000313" key="4">
    <source>
        <dbReference type="Proteomes" id="UP000178870"/>
    </source>
</evidence>
<sequence length="374" mass="41871">MDVIILSIGFRPNAGGLETHLTDLTDELSKRYKVLVVTLSPLNTNVKARRIEQSGKLTIWRIPWYGGGLFYKLLNYPILEFIYLTPPLVLGMLLALLKYPKVKVIHAQGLSGIIVGGIFGKLFRKRVVVSTHFVYHFGDNFFSKFSKWVYNLADRILCVSIKSGQEMLALGIDESKIGKCAYWINPMVFNATPKDKAKKSIGWDERFSVLFVGRFVKEKGIAELLSALKYLKENIIVYIVGDGPLKEMVQLAVEKNSNATYLGRVDNNKMPVYYSASDVVVVPSYEETLGRVGMEALACGTPVVATNKGGIGEVVNAEVGILFSLSPKNIANAINKLYTNKKLYQRMQSHSREHVLKSYSPNNVEVFIKEYGLQ</sequence>
<dbReference type="AlphaFoldDB" id="A0A1F7YVG6"/>
<dbReference type="Pfam" id="PF00534">
    <property type="entry name" value="Glycos_transf_1"/>
    <property type="match status" value="1"/>
</dbReference>
<evidence type="ECO:0000313" key="3">
    <source>
        <dbReference type="EMBL" id="OGM31322.1"/>
    </source>
</evidence>
<organism evidence="3 4">
    <name type="scientific">Candidatus Woesebacteria bacterium RIFCSPHIGHO2_01_FULL_44_21</name>
    <dbReference type="NCBI Taxonomy" id="1802503"/>
    <lineage>
        <taxon>Bacteria</taxon>
        <taxon>Candidatus Woeseibacteriota</taxon>
    </lineage>
</organism>
<dbReference type="GO" id="GO:0016757">
    <property type="term" value="F:glycosyltransferase activity"/>
    <property type="evidence" value="ECO:0007669"/>
    <property type="project" value="InterPro"/>
</dbReference>
<dbReference type="PANTHER" id="PTHR45947">
    <property type="entry name" value="SULFOQUINOVOSYL TRANSFERASE SQD2"/>
    <property type="match status" value="1"/>
</dbReference>
<reference evidence="3 4" key="1">
    <citation type="journal article" date="2016" name="Nat. Commun.">
        <title>Thousands of microbial genomes shed light on interconnected biogeochemical processes in an aquifer system.</title>
        <authorList>
            <person name="Anantharaman K."/>
            <person name="Brown C.T."/>
            <person name="Hug L.A."/>
            <person name="Sharon I."/>
            <person name="Castelle C.J."/>
            <person name="Probst A.J."/>
            <person name="Thomas B.C."/>
            <person name="Singh A."/>
            <person name="Wilkins M.J."/>
            <person name="Karaoz U."/>
            <person name="Brodie E.L."/>
            <person name="Williams K.H."/>
            <person name="Hubbard S.S."/>
            <person name="Banfield J.F."/>
        </authorList>
    </citation>
    <scope>NUCLEOTIDE SEQUENCE [LARGE SCALE GENOMIC DNA]</scope>
</reference>
<dbReference type="SUPFAM" id="SSF53756">
    <property type="entry name" value="UDP-Glycosyltransferase/glycogen phosphorylase"/>
    <property type="match status" value="1"/>
</dbReference>
<gene>
    <name evidence="3" type="ORF">A2803_03970</name>
</gene>
<dbReference type="InterPro" id="IPR028098">
    <property type="entry name" value="Glyco_trans_4-like_N"/>
</dbReference>
<accession>A0A1F7YVG6</accession>
<feature type="domain" description="Glycosyl transferase family 1" evidence="1">
    <location>
        <begin position="195"/>
        <end position="353"/>
    </location>
</feature>
<dbReference type="CDD" id="cd03801">
    <property type="entry name" value="GT4_PimA-like"/>
    <property type="match status" value="1"/>
</dbReference>
<evidence type="ECO:0000259" key="1">
    <source>
        <dbReference type="Pfam" id="PF00534"/>
    </source>
</evidence>
<name>A0A1F7YVG6_9BACT</name>
<dbReference type="PANTHER" id="PTHR45947:SF3">
    <property type="entry name" value="SULFOQUINOVOSYL TRANSFERASE SQD2"/>
    <property type="match status" value="1"/>
</dbReference>
<proteinExistence type="predicted"/>
<dbReference type="Pfam" id="PF13439">
    <property type="entry name" value="Glyco_transf_4"/>
    <property type="match status" value="1"/>
</dbReference>
<feature type="domain" description="Glycosyltransferase subfamily 4-like N-terminal" evidence="2">
    <location>
        <begin position="15"/>
        <end position="177"/>
    </location>
</feature>
<protein>
    <recommendedName>
        <fullName evidence="5">Glycosyltransferase subfamily 4-like N-terminal domain-containing protein</fullName>
    </recommendedName>
</protein>
<evidence type="ECO:0008006" key="5">
    <source>
        <dbReference type="Google" id="ProtNLM"/>
    </source>
</evidence>